<accession>A0AAQ1GMM0</accession>
<dbReference type="Proteomes" id="UP000183529">
    <property type="component" value="Unassembled WGS sequence"/>
</dbReference>
<keyword evidence="1" id="KW-0175">Coiled coil</keyword>
<keyword evidence="2" id="KW-0472">Membrane</keyword>
<keyword evidence="2" id="KW-1133">Transmembrane helix</keyword>
<protein>
    <submittedName>
        <fullName evidence="3">Uncharacterized protein</fullName>
    </submittedName>
</protein>
<dbReference type="EMBL" id="FNZM01000023">
    <property type="protein sequence ID" value="SEK12959.1"/>
    <property type="molecule type" value="Genomic_DNA"/>
</dbReference>
<organism evidence="3 4">
    <name type="scientific">Paraburkholderia tropica</name>
    <dbReference type="NCBI Taxonomy" id="92647"/>
    <lineage>
        <taxon>Bacteria</taxon>
        <taxon>Pseudomonadati</taxon>
        <taxon>Pseudomonadota</taxon>
        <taxon>Betaproteobacteria</taxon>
        <taxon>Burkholderiales</taxon>
        <taxon>Burkholderiaceae</taxon>
        <taxon>Paraburkholderia</taxon>
    </lineage>
</organism>
<evidence type="ECO:0000313" key="4">
    <source>
        <dbReference type="Proteomes" id="UP000183529"/>
    </source>
</evidence>
<reference evidence="3 4" key="1">
    <citation type="submission" date="2016-10" db="EMBL/GenBank/DDBJ databases">
        <authorList>
            <person name="Varghese N."/>
            <person name="Submissions S."/>
        </authorList>
    </citation>
    <scope>NUCLEOTIDE SEQUENCE [LARGE SCALE GENOMIC DNA]</scope>
    <source>
        <strain evidence="3 4">LMG 22274</strain>
    </source>
</reference>
<evidence type="ECO:0000313" key="3">
    <source>
        <dbReference type="EMBL" id="SEK12959.1"/>
    </source>
</evidence>
<proteinExistence type="predicted"/>
<feature type="coiled-coil region" evidence="1">
    <location>
        <begin position="53"/>
        <end position="80"/>
    </location>
</feature>
<dbReference type="AlphaFoldDB" id="A0AAQ1GMM0"/>
<feature type="transmembrane region" description="Helical" evidence="2">
    <location>
        <begin position="16"/>
        <end position="44"/>
    </location>
</feature>
<dbReference type="RefSeq" id="WP_074987013.1">
    <property type="nucleotide sequence ID" value="NZ_CADFGN010000015.1"/>
</dbReference>
<gene>
    <name evidence="3" type="ORF">SAMN05216550_12341</name>
</gene>
<keyword evidence="2" id="KW-0812">Transmembrane</keyword>
<evidence type="ECO:0000256" key="2">
    <source>
        <dbReference type="SAM" id="Phobius"/>
    </source>
</evidence>
<comment type="caution">
    <text evidence="3">The sequence shown here is derived from an EMBL/GenBank/DDBJ whole genome shotgun (WGS) entry which is preliminary data.</text>
</comment>
<sequence>MLKLFVADVMKSPGKLLALCFVVYLAAMSFFVGLFLFLVAIHWVRKQIMLKAKAFEAAEAEAARERANEVREQALKATGKPAEQVAPDSVAVAQVTPVRQYARSAVVIPMKKTGTHD</sequence>
<evidence type="ECO:0000256" key="1">
    <source>
        <dbReference type="SAM" id="Coils"/>
    </source>
</evidence>
<name>A0AAQ1GMM0_9BURK</name>